<dbReference type="PANTHER" id="PTHR36151">
    <property type="entry name" value="BLR2777 PROTEIN"/>
    <property type="match status" value="1"/>
</dbReference>
<evidence type="ECO:0000313" key="3">
    <source>
        <dbReference type="EMBL" id="MBM9460221.1"/>
    </source>
</evidence>
<gene>
    <name evidence="3" type="ORF">JK386_09920</name>
</gene>
<dbReference type="Proteomes" id="UP000663791">
    <property type="component" value="Unassembled WGS sequence"/>
</dbReference>
<dbReference type="GO" id="GO:0016491">
    <property type="term" value="F:oxidoreductase activity"/>
    <property type="evidence" value="ECO:0007669"/>
    <property type="project" value="InterPro"/>
</dbReference>
<comment type="caution">
    <text evidence="3">The sequence shown here is derived from an EMBL/GenBank/DDBJ whole genome shotgun (WGS) entry which is preliminary data.</text>
</comment>
<dbReference type="InterPro" id="IPR018713">
    <property type="entry name" value="MPAB/Lcp_cat_dom"/>
</dbReference>
<proteinExistence type="predicted"/>
<name>A0A938YA28_9ACTN</name>
<dbReference type="RefSeq" id="WP_205291528.1">
    <property type="nucleotide sequence ID" value="NZ_CP074406.1"/>
</dbReference>
<sequence length="301" mass="33505">MTSQVEPSSTAVLPASPPPTSPSVRGRRDVPVPAGFDIRPHLSGLGANLAGPANVIMQLAWPGVGHGVMNSRVHDGSAMKRPFKRARTTFTYLAVAMLGTEAEHTAFRKAVNGQHAQVYSREGEPVEYRAMDPRLQTWVAACLYYGTVDIIEKMHGPLPEAEADALYAHCARFGTTLQMPAEAWPADRDAFARYWEQSLAEVAIDPDVAAFLITLTTLQNFPRPLRLAAPFVVFVTTGFLPPLFREALDLPWSARQQARFERLLRALGAVERRCPRALRIFPFNLWLTDLRIRRRLGRPLL</sequence>
<feature type="compositionally biased region" description="Polar residues" evidence="1">
    <location>
        <begin position="1"/>
        <end position="11"/>
    </location>
</feature>
<reference evidence="3" key="1">
    <citation type="submission" date="2021-01" db="EMBL/GenBank/DDBJ databases">
        <title>Novel species in genus Nocardioides.</title>
        <authorList>
            <person name="Zhang G."/>
        </authorList>
    </citation>
    <scope>NUCLEOTIDE SEQUENCE</scope>
    <source>
        <strain evidence="3">Zg-536</strain>
    </source>
</reference>
<feature type="region of interest" description="Disordered" evidence="1">
    <location>
        <begin position="1"/>
        <end position="32"/>
    </location>
</feature>
<protein>
    <submittedName>
        <fullName evidence="3">DUF2236 domain-containing protein</fullName>
    </submittedName>
</protein>
<dbReference type="AlphaFoldDB" id="A0A938YA28"/>
<dbReference type="Pfam" id="PF09995">
    <property type="entry name" value="MPAB_Lcp_cat"/>
    <property type="match status" value="1"/>
</dbReference>
<feature type="domain" description="ER-bound oxygenase mpaB/mpaB'/Rubber oxygenase catalytic" evidence="2">
    <location>
        <begin position="41"/>
        <end position="268"/>
    </location>
</feature>
<organism evidence="3 4">
    <name type="scientific">Nocardioides faecalis</name>
    <dbReference type="NCBI Taxonomy" id="2803858"/>
    <lineage>
        <taxon>Bacteria</taxon>
        <taxon>Bacillati</taxon>
        <taxon>Actinomycetota</taxon>
        <taxon>Actinomycetes</taxon>
        <taxon>Propionibacteriales</taxon>
        <taxon>Nocardioidaceae</taxon>
        <taxon>Nocardioides</taxon>
    </lineage>
</organism>
<dbReference type="PANTHER" id="PTHR36151:SF3">
    <property type="entry name" value="ER-BOUND OXYGENASE MPAB_MPAB'_RUBBER OXYGENASE CATALYTIC DOMAIN-CONTAINING PROTEIN"/>
    <property type="match status" value="1"/>
</dbReference>
<keyword evidence="4" id="KW-1185">Reference proteome</keyword>
<dbReference type="EMBL" id="JAERTX010000007">
    <property type="protein sequence ID" value="MBM9460221.1"/>
    <property type="molecule type" value="Genomic_DNA"/>
</dbReference>
<accession>A0A938YA28</accession>
<evidence type="ECO:0000313" key="4">
    <source>
        <dbReference type="Proteomes" id="UP000663791"/>
    </source>
</evidence>
<evidence type="ECO:0000259" key="2">
    <source>
        <dbReference type="Pfam" id="PF09995"/>
    </source>
</evidence>
<evidence type="ECO:0000256" key="1">
    <source>
        <dbReference type="SAM" id="MobiDB-lite"/>
    </source>
</evidence>